<protein>
    <submittedName>
        <fullName evidence="1">Uncharacterized protein</fullName>
    </submittedName>
</protein>
<proteinExistence type="predicted"/>
<dbReference type="AlphaFoldDB" id="A0A226BUM3"/>
<reference evidence="1 2" key="1">
    <citation type="submission" date="2017-06" db="EMBL/GenBank/DDBJ databases">
        <title>Draft Genome Sequence of Natranaerobius trueperi halophilic, alkalithermophilic bacteria from soda lakes.</title>
        <authorList>
            <person name="Zhao B."/>
        </authorList>
    </citation>
    <scope>NUCLEOTIDE SEQUENCE [LARGE SCALE GENOMIC DNA]</scope>
    <source>
        <strain evidence="1 2">DSM 18760</strain>
    </source>
</reference>
<evidence type="ECO:0000313" key="1">
    <source>
        <dbReference type="EMBL" id="OWZ82655.1"/>
    </source>
</evidence>
<name>A0A226BUM3_9FIRM</name>
<gene>
    <name evidence="1" type="ORF">CDO51_12890</name>
</gene>
<keyword evidence="2" id="KW-1185">Reference proteome</keyword>
<dbReference type="Proteomes" id="UP000214588">
    <property type="component" value="Unassembled WGS sequence"/>
</dbReference>
<sequence length="65" mass="7501">MEKKVQCYVMTTDQGETVVSTDIEKLKNEYNADENNLKKGLLILSKDELELYAHQIHPLGPRYFG</sequence>
<dbReference type="RefSeq" id="WP_089024628.1">
    <property type="nucleotide sequence ID" value="NZ_NIQC01000055.1"/>
</dbReference>
<evidence type="ECO:0000313" key="2">
    <source>
        <dbReference type="Proteomes" id="UP000214588"/>
    </source>
</evidence>
<dbReference type="EMBL" id="NIQC01000055">
    <property type="protein sequence ID" value="OWZ82655.1"/>
    <property type="molecule type" value="Genomic_DNA"/>
</dbReference>
<comment type="caution">
    <text evidence="1">The sequence shown here is derived from an EMBL/GenBank/DDBJ whole genome shotgun (WGS) entry which is preliminary data.</text>
</comment>
<organism evidence="1 2">
    <name type="scientific">Natranaerobius trueperi</name>
    <dbReference type="NCBI Taxonomy" id="759412"/>
    <lineage>
        <taxon>Bacteria</taxon>
        <taxon>Bacillati</taxon>
        <taxon>Bacillota</taxon>
        <taxon>Clostridia</taxon>
        <taxon>Natranaerobiales</taxon>
        <taxon>Natranaerobiaceae</taxon>
        <taxon>Natranaerobius</taxon>
    </lineage>
</organism>
<accession>A0A226BUM3</accession>